<feature type="transmembrane region" description="Helical" evidence="1">
    <location>
        <begin position="49"/>
        <end position="75"/>
    </location>
</feature>
<evidence type="ECO:0000313" key="2">
    <source>
        <dbReference type="EMBL" id="KAH9522272.1"/>
    </source>
</evidence>
<keyword evidence="3" id="KW-1185">Reference proteome</keyword>
<reference evidence="2" key="1">
    <citation type="submission" date="2013-05" db="EMBL/GenBank/DDBJ databases">
        <authorList>
            <person name="Yim A.K.Y."/>
            <person name="Chan T.F."/>
            <person name="Ji K.M."/>
            <person name="Liu X.Y."/>
            <person name="Zhou J.W."/>
            <person name="Li R.Q."/>
            <person name="Yang K.Y."/>
            <person name="Li J."/>
            <person name="Li M."/>
            <person name="Law P.T.W."/>
            <person name="Wu Y.L."/>
            <person name="Cai Z.L."/>
            <person name="Qin H."/>
            <person name="Bao Y."/>
            <person name="Leung R.K.K."/>
            <person name="Ng P.K.S."/>
            <person name="Zou J."/>
            <person name="Zhong X.J."/>
            <person name="Ran P.X."/>
            <person name="Zhong N.S."/>
            <person name="Liu Z.G."/>
            <person name="Tsui S.K.W."/>
        </authorList>
    </citation>
    <scope>NUCLEOTIDE SEQUENCE</scope>
    <source>
        <strain evidence="2">Derf</strain>
        <tissue evidence="2">Whole organism</tissue>
    </source>
</reference>
<dbReference type="EMBL" id="ASGP02000002">
    <property type="protein sequence ID" value="KAH9522272.1"/>
    <property type="molecule type" value="Genomic_DNA"/>
</dbReference>
<gene>
    <name evidence="2" type="ORF">DERF_005859</name>
</gene>
<sequence>MNSTDKDNHLERTFIINDGLNNVNKINSDRIDEIVPKRWTEQTFDWKFIITHCLLFTFIIAMAMIFFTIYVVVFFHYIKQNKIDYHVIIPMNDF</sequence>
<comment type="caution">
    <text evidence="2">The sequence shown here is derived from an EMBL/GenBank/DDBJ whole genome shotgun (WGS) entry which is preliminary data.</text>
</comment>
<accession>A0A922I699</accession>
<dbReference type="AlphaFoldDB" id="A0A922I699"/>
<keyword evidence="1" id="KW-1133">Transmembrane helix</keyword>
<reference evidence="2" key="2">
    <citation type="journal article" date="2022" name="Res Sq">
        <title>Comparative Genomics Reveals Insights into the Divergent Evolution of Astigmatic Mites and Household Pest Adaptations.</title>
        <authorList>
            <person name="Xiong Q."/>
            <person name="Wan A.T.-Y."/>
            <person name="Liu X.-Y."/>
            <person name="Fung C.S.-H."/>
            <person name="Xiao X."/>
            <person name="Malainual N."/>
            <person name="Hou J."/>
            <person name="Wang L."/>
            <person name="Wang M."/>
            <person name="Yang K."/>
            <person name="Cui Y."/>
            <person name="Leung E."/>
            <person name="Nong W."/>
            <person name="Shin S.-K."/>
            <person name="Au S."/>
            <person name="Jeong K.Y."/>
            <person name="Chew F.T."/>
            <person name="Hui J."/>
            <person name="Leung T.F."/>
            <person name="Tungtrongchitr A."/>
            <person name="Zhong N."/>
            <person name="Liu Z."/>
            <person name="Tsui S."/>
        </authorList>
    </citation>
    <scope>NUCLEOTIDE SEQUENCE</scope>
    <source>
        <strain evidence="2">Derf</strain>
        <tissue evidence="2">Whole organism</tissue>
    </source>
</reference>
<dbReference type="Proteomes" id="UP000790347">
    <property type="component" value="Unassembled WGS sequence"/>
</dbReference>
<evidence type="ECO:0000256" key="1">
    <source>
        <dbReference type="SAM" id="Phobius"/>
    </source>
</evidence>
<name>A0A922I699_DERFA</name>
<keyword evidence="1" id="KW-0812">Transmembrane</keyword>
<protein>
    <submittedName>
        <fullName evidence="2">Uncharacterized protein</fullName>
    </submittedName>
</protein>
<keyword evidence="1" id="KW-0472">Membrane</keyword>
<evidence type="ECO:0000313" key="3">
    <source>
        <dbReference type="Proteomes" id="UP000790347"/>
    </source>
</evidence>
<proteinExistence type="predicted"/>
<organism evidence="2 3">
    <name type="scientific">Dermatophagoides farinae</name>
    <name type="common">American house dust mite</name>
    <dbReference type="NCBI Taxonomy" id="6954"/>
    <lineage>
        <taxon>Eukaryota</taxon>
        <taxon>Metazoa</taxon>
        <taxon>Ecdysozoa</taxon>
        <taxon>Arthropoda</taxon>
        <taxon>Chelicerata</taxon>
        <taxon>Arachnida</taxon>
        <taxon>Acari</taxon>
        <taxon>Acariformes</taxon>
        <taxon>Sarcoptiformes</taxon>
        <taxon>Astigmata</taxon>
        <taxon>Psoroptidia</taxon>
        <taxon>Analgoidea</taxon>
        <taxon>Pyroglyphidae</taxon>
        <taxon>Dermatophagoidinae</taxon>
        <taxon>Dermatophagoides</taxon>
    </lineage>
</organism>